<comment type="caution">
    <text evidence="1">The sequence shown here is derived from an EMBL/GenBank/DDBJ whole genome shotgun (WGS) entry which is preliminary data.</text>
</comment>
<evidence type="ECO:0000313" key="1">
    <source>
        <dbReference type="EMBL" id="POR48702.1"/>
    </source>
</evidence>
<dbReference type="InterPro" id="IPR010843">
    <property type="entry name" value="Uncharacterised_AroM"/>
</dbReference>
<dbReference type="Pfam" id="PF07302">
    <property type="entry name" value="AroM"/>
    <property type="match status" value="1"/>
</dbReference>
<gene>
    <name evidence="1" type="ORF">CYD53_114134</name>
</gene>
<evidence type="ECO:0000313" key="2">
    <source>
        <dbReference type="Proteomes" id="UP000236919"/>
    </source>
</evidence>
<dbReference type="AlphaFoldDB" id="A0A2S4M1W1"/>
<accession>A0A2S4M1W1</accession>
<dbReference type="OrthoDB" id="9798683at2"/>
<protein>
    <submittedName>
        <fullName evidence="1">Protein AroM</fullName>
    </submittedName>
</protein>
<sequence>MTMTARKLGTLTIGQAPRADITPILDAVIAAGTPRRHAGVLDGLSKAEIERDFAARPGEAMLITKLLDGSSVIMDRSKTEAAAQAKLAMLEAEGCSTILMLCTGHFETLSCERARLIEPDRILPPTVAALTQGARLGIIVPIPEQIASEAGKWVALGQEPLYGAASPYAEPGPALAQAARDLAERGAQILLMDCMGFVESHRREAAEASGLPVILSNSLIAKLVSEIV</sequence>
<dbReference type="EMBL" id="PQFZ01000014">
    <property type="protein sequence ID" value="POR48702.1"/>
    <property type="molecule type" value="Genomic_DNA"/>
</dbReference>
<organism evidence="1 2">
    <name type="scientific">Bosea psychrotolerans</name>
    <dbReference type="NCBI Taxonomy" id="1871628"/>
    <lineage>
        <taxon>Bacteria</taxon>
        <taxon>Pseudomonadati</taxon>
        <taxon>Pseudomonadota</taxon>
        <taxon>Alphaproteobacteria</taxon>
        <taxon>Hyphomicrobiales</taxon>
        <taxon>Boseaceae</taxon>
        <taxon>Bosea</taxon>
    </lineage>
</organism>
<dbReference type="NCBIfam" id="NF007788">
    <property type="entry name" value="PRK10481.1"/>
    <property type="match status" value="1"/>
</dbReference>
<proteinExistence type="predicted"/>
<name>A0A2S4M1W1_9HYPH</name>
<dbReference type="Proteomes" id="UP000236919">
    <property type="component" value="Unassembled WGS sequence"/>
</dbReference>
<dbReference type="RefSeq" id="WP_103720075.1">
    <property type="nucleotide sequence ID" value="NZ_PQFZ01000014.1"/>
</dbReference>
<keyword evidence="2" id="KW-1185">Reference proteome</keyword>
<reference evidence="1 2" key="1">
    <citation type="submission" date="2018-01" db="EMBL/GenBank/DDBJ databases">
        <title>Genomic Encyclopedia of Type Strains, Phase III (KMG-III): the genomes of soil and plant-associated and newly described type strains.</title>
        <authorList>
            <person name="Whitman W."/>
        </authorList>
    </citation>
    <scope>NUCLEOTIDE SEQUENCE [LARGE SCALE GENOMIC DNA]</scope>
    <source>
        <strain evidence="1 2">1131</strain>
    </source>
</reference>